<keyword evidence="3" id="KW-1185">Reference proteome</keyword>
<evidence type="ECO:0008006" key="4">
    <source>
        <dbReference type="Google" id="ProtNLM"/>
    </source>
</evidence>
<evidence type="ECO:0000313" key="3">
    <source>
        <dbReference type="Proteomes" id="UP000009136"/>
    </source>
</evidence>
<organism evidence="2 3">
    <name type="scientific">Bos taurus</name>
    <name type="common">Bovine</name>
    <dbReference type="NCBI Taxonomy" id="9913"/>
    <lineage>
        <taxon>Eukaryota</taxon>
        <taxon>Metazoa</taxon>
        <taxon>Chordata</taxon>
        <taxon>Craniata</taxon>
        <taxon>Vertebrata</taxon>
        <taxon>Euteleostomi</taxon>
        <taxon>Mammalia</taxon>
        <taxon>Eutheria</taxon>
        <taxon>Laurasiatheria</taxon>
        <taxon>Artiodactyla</taxon>
        <taxon>Ruminantia</taxon>
        <taxon>Pecora</taxon>
        <taxon>Bovidae</taxon>
        <taxon>Bovinae</taxon>
        <taxon>Bos</taxon>
    </lineage>
</organism>
<evidence type="ECO:0000313" key="2">
    <source>
        <dbReference type="Ensembl" id="ENSBTAP00000105146.1"/>
    </source>
</evidence>
<reference evidence="2" key="1">
    <citation type="submission" date="2018-03" db="EMBL/GenBank/DDBJ databases">
        <title>ARS-UCD1.2.</title>
        <authorList>
            <person name="Rosen B.D."/>
            <person name="Bickhart D.M."/>
            <person name="Koren S."/>
            <person name="Schnabel R.D."/>
            <person name="Hall R."/>
            <person name="Zimin A."/>
            <person name="Dreischer C."/>
            <person name="Schultheiss S."/>
            <person name="Schroeder S.G."/>
            <person name="Elsik C.G."/>
            <person name="Couldrey C."/>
            <person name="Liu G.E."/>
            <person name="Van Tassell C.P."/>
            <person name="Phillippy A.M."/>
            <person name="Smith T.P.L."/>
            <person name="Medrano J.F."/>
        </authorList>
    </citation>
    <scope>NUCLEOTIDE SEQUENCE [LARGE SCALE GENOMIC DNA]</scope>
    <source>
        <strain evidence="2">Hereford</strain>
    </source>
</reference>
<reference evidence="2" key="2">
    <citation type="submission" date="2025-08" db="UniProtKB">
        <authorList>
            <consortium name="Ensembl"/>
        </authorList>
    </citation>
    <scope>IDENTIFICATION</scope>
    <source>
        <strain evidence="2">Hereford</strain>
    </source>
</reference>
<dbReference type="Ensembl" id="ENSBTAT00000148861.1">
    <property type="protein sequence ID" value="ENSBTAP00000105146.1"/>
    <property type="gene ID" value="ENSBTAG00000076483.1"/>
</dbReference>
<reference evidence="2" key="3">
    <citation type="submission" date="2025-09" db="UniProtKB">
        <authorList>
            <consortium name="Ensembl"/>
        </authorList>
    </citation>
    <scope>IDENTIFICATION</scope>
    <source>
        <strain evidence="2">Hereford</strain>
    </source>
</reference>
<sequence>YQSFRKFTFGKGSKHNDNPTK</sequence>
<evidence type="ECO:0000256" key="1">
    <source>
        <dbReference type="SAM" id="MobiDB-lite"/>
    </source>
</evidence>
<proteinExistence type="predicted"/>
<name>A0ABI0NPU1_BOVIN</name>
<dbReference type="Proteomes" id="UP000009136">
    <property type="component" value="Chromosome 10"/>
</dbReference>
<accession>A0ABI0NPU1</accession>
<protein>
    <recommendedName>
        <fullName evidence="4">Ribosomal protein L32</fullName>
    </recommendedName>
</protein>
<feature type="region of interest" description="Disordered" evidence="1">
    <location>
        <begin position="1"/>
        <end position="21"/>
    </location>
</feature>